<reference evidence="1 2" key="1">
    <citation type="journal article" date="2019" name="Int. J. Syst. Evol. Microbiol.">
        <title>The Global Catalogue of Microorganisms (GCM) 10K type strain sequencing project: providing services to taxonomists for standard genome sequencing and annotation.</title>
        <authorList>
            <consortium name="The Broad Institute Genomics Platform"/>
            <consortium name="The Broad Institute Genome Sequencing Center for Infectious Disease"/>
            <person name="Wu L."/>
            <person name="Ma J."/>
        </authorList>
    </citation>
    <scope>NUCLEOTIDE SEQUENCE [LARGE SCALE GENOMIC DNA]</scope>
    <source>
        <strain evidence="1 2">JCM 6924</strain>
    </source>
</reference>
<protein>
    <submittedName>
        <fullName evidence="1">Uncharacterized protein</fullName>
    </submittedName>
</protein>
<proteinExistence type="predicted"/>
<comment type="caution">
    <text evidence="1">The sequence shown here is derived from an EMBL/GenBank/DDBJ whole genome shotgun (WGS) entry which is preliminary data.</text>
</comment>
<gene>
    <name evidence="1" type="ORF">GCM10010423_64920</name>
</gene>
<evidence type="ECO:0000313" key="2">
    <source>
        <dbReference type="Proteomes" id="UP001501095"/>
    </source>
</evidence>
<dbReference type="Proteomes" id="UP001501095">
    <property type="component" value="Unassembled WGS sequence"/>
</dbReference>
<dbReference type="RefSeq" id="WP_344542974.1">
    <property type="nucleotide sequence ID" value="NZ_BAAATM010000022.1"/>
</dbReference>
<keyword evidence="2" id="KW-1185">Reference proteome</keyword>
<organism evidence="1 2">
    <name type="scientific">Streptomyces levis</name>
    <dbReference type="NCBI Taxonomy" id="285566"/>
    <lineage>
        <taxon>Bacteria</taxon>
        <taxon>Bacillati</taxon>
        <taxon>Actinomycetota</taxon>
        <taxon>Actinomycetes</taxon>
        <taxon>Kitasatosporales</taxon>
        <taxon>Streptomycetaceae</taxon>
        <taxon>Streptomyces</taxon>
    </lineage>
</organism>
<sequence>MKKQQCENVLPHSLHTGVAYEDDEQFFIHCTGVLPGYCGNAEPHAGHNYIQDDKHYRCRGVAGDDNVSVLECVNRGTHSPHLWQLTEGASFLRCPGVSNSMPMKQCAHPEIHLGHRWSEDKGLNYVLCGGRKFDLTFCGKTSAHDTHMWVSANGSTAECPGVQDIKTTELSDSPKKWSYHVEKHEDGVHYLVVKKRGDGFDPNWEKQVGKYTSPYYARLVADVLNGGVLMGFEVEQ</sequence>
<dbReference type="EMBL" id="BAAATM010000022">
    <property type="protein sequence ID" value="GAA2554763.1"/>
    <property type="molecule type" value="Genomic_DNA"/>
</dbReference>
<evidence type="ECO:0000313" key="1">
    <source>
        <dbReference type="EMBL" id="GAA2554763.1"/>
    </source>
</evidence>
<name>A0ABN3P3M1_9ACTN</name>
<accession>A0ABN3P3M1</accession>